<dbReference type="Gene3D" id="3.40.630.30">
    <property type="match status" value="1"/>
</dbReference>
<comment type="caution">
    <text evidence="2">The sequence shown here is derived from an EMBL/GenBank/DDBJ whole genome shotgun (WGS) entry which is preliminary data.</text>
</comment>
<evidence type="ECO:0000313" key="3">
    <source>
        <dbReference type="Proteomes" id="UP000625976"/>
    </source>
</evidence>
<reference evidence="2" key="1">
    <citation type="journal article" date="2014" name="Int. J. Syst. Evol. Microbiol.">
        <title>Complete genome sequence of Corynebacterium casei LMG S-19264T (=DSM 44701T), isolated from a smear-ripened cheese.</title>
        <authorList>
            <consortium name="US DOE Joint Genome Institute (JGI-PGF)"/>
            <person name="Walter F."/>
            <person name="Albersmeier A."/>
            <person name="Kalinowski J."/>
            <person name="Ruckert C."/>
        </authorList>
    </citation>
    <scope>NUCLEOTIDE SEQUENCE</scope>
    <source>
        <strain evidence="2">CGMCC 1.12751</strain>
    </source>
</reference>
<dbReference type="InterPro" id="IPR000182">
    <property type="entry name" value="GNAT_dom"/>
</dbReference>
<dbReference type="PANTHER" id="PTHR43233:SF1">
    <property type="entry name" value="FAMILY N-ACETYLTRANSFERASE, PUTATIVE (AFU_ORTHOLOGUE AFUA_6G03350)-RELATED"/>
    <property type="match status" value="1"/>
</dbReference>
<keyword evidence="3" id="KW-1185">Reference proteome</keyword>
<dbReference type="CDD" id="cd04301">
    <property type="entry name" value="NAT_SF"/>
    <property type="match status" value="1"/>
</dbReference>
<name>A0A917LMF8_9FLAO</name>
<dbReference type="GO" id="GO:0016747">
    <property type="term" value="F:acyltransferase activity, transferring groups other than amino-acyl groups"/>
    <property type="evidence" value="ECO:0007669"/>
    <property type="project" value="InterPro"/>
</dbReference>
<evidence type="ECO:0000313" key="2">
    <source>
        <dbReference type="EMBL" id="GGG44229.1"/>
    </source>
</evidence>
<proteinExistence type="predicted"/>
<organism evidence="2 3">
    <name type="scientific">Bizionia arctica</name>
    <dbReference type="NCBI Taxonomy" id="1495645"/>
    <lineage>
        <taxon>Bacteria</taxon>
        <taxon>Pseudomonadati</taxon>
        <taxon>Bacteroidota</taxon>
        <taxon>Flavobacteriia</taxon>
        <taxon>Flavobacteriales</taxon>
        <taxon>Flavobacteriaceae</taxon>
        <taxon>Bizionia</taxon>
    </lineage>
</organism>
<evidence type="ECO:0000259" key="1">
    <source>
        <dbReference type="PROSITE" id="PS51186"/>
    </source>
</evidence>
<dbReference type="PANTHER" id="PTHR43233">
    <property type="entry name" value="FAMILY N-ACETYLTRANSFERASE, PUTATIVE (AFU_ORTHOLOGUE AFUA_6G03350)-RELATED"/>
    <property type="match status" value="1"/>
</dbReference>
<dbReference type="EMBL" id="BMFQ01000002">
    <property type="protein sequence ID" value="GGG44229.1"/>
    <property type="molecule type" value="Genomic_DNA"/>
</dbReference>
<protein>
    <submittedName>
        <fullName evidence="2">AttT protein</fullName>
    </submittedName>
</protein>
<dbReference type="RefSeq" id="WP_188463414.1">
    <property type="nucleotide sequence ID" value="NZ_BMFQ01000002.1"/>
</dbReference>
<dbReference type="Pfam" id="PF13673">
    <property type="entry name" value="Acetyltransf_10"/>
    <property type="match status" value="1"/>
</dbReference>
<accession>A0A917LMF8</accession>
<feature type="domain" description="N-acetyltransferase" evidence="1">
    <location>
        <begin position="1"/>
        <end position="137"/>
    </location>
</feature>
<sequence>MRNYKVVENKIPLKTYQNLRIDCGLSSKTDKASEIGLKNSIHSMMIEFENKIIGMGRIVGDGGCFCQIVDICILPQHQGQGLGKVIMKNLSDFINMNLPESCYVSLIADGDASFLYEKFGFKDTMPESKGMYLKKQK</sequence>
<dbReference type="Proteomes" id="UP000625976">
    <property type="component" value="Unassembled WGS sequence"/>
</dbReference>
<reference evidence="2" key="2">
    <citation type="submission" date="2020-09" db="EMBL/GenBank/DDBJ databases">
        <authorList>
            <person name="Sun Q."/>
            <person name="Zhou Y."/>
        </authorList>
    </citation>
    <scope>NUCLEOTIDE SEQUENCE</scope>
    <source>
        <strain evidence="2">CGMCC 1.12751</strain>
    </source>
</reference>
<dbReference type="SUPFAM" id="SSF55729">
    <property type="entry name" value="Acyl-CoA N-acyltransferases (Nat)"/>
    <property type="match status" value="1"/>
</dbReference>
<dbReference type="AlphaFoldDB" id="A0A917LMF8"/>
<dbReference type="PROSITE" id="PS51186">
    <property type="entry name" value="GNAT"/>
    <property type="match status" value="1"/>
</dbReference>
<dbReference type="InterPro" id="IPR016181">
    <property type="entry name" value="Acyl_CoA_acyltransferase"/>
</dbReference>
<gene>
    <name evidence="2" type="primary">attT</name>
    <name evidence="2" type="ORF">GCM10010976_14800</name>
</gene>
<dbReference type="InterPro" id="IPR053144">
    <property type="entry name" value="Acetyltransferase_Butenolide"/>
</dbReference>